<organism evidence="2 3">
    <name type="scientific">Nocardioides perillae</name>
    <dbReference type="NCBI Taxonomy" id="1119534"/>
    <lineage>
        <taxon>Bacteria</taxon>
        <taxon>Bacillati</taxon>
        <taxon>Actinomycetota</taxon>
        <taxon>Actinomycetes</taxon>
        <taxon>Propionibacteriales</taxon>
        <taxon>Nocardioidaceae</taxon>
        <taxon>Nocardioides</taxon>
    </lineage>
</organism>
<evidence type="ECO:0000313" key="3">
    <source>
        <dbReference type="Proteomes" id="UP000544110"/>
    </source>
</evidence>
<evidence type="ECO:0000313" key="2">
    <source>
        <dbReference type="EMBL" id="NYG54597.1"/>
    </source>
</evidence>
<feature type="compositionally biased region" description="Basic residues" evidence="1">
    <location>
        <begin position="96"/>
        <end position="106"/>
    </location>
</feature>
<dbReference type="EMBL" id="JACCAC010000001">
    <property type="protein sequence ID" value="NYG54597.1"/>
    <property type="molecule type" value="Genomic_DNA"/>
</dbReference>
<dbReference type="AlphaFoldDB" id="A0A7Y9UL30"/>
<name>A0A7Y9UL30_9ACTN</name>
<sequence>MLPPFESVHRLRTVEPLGPHGVQVDEVSPRSGARWAVPLPAPYAAVVVDLPPDGDGAVGIELRSGPVRLSGTLDAAGRTALAVATGRGGADGASTHRSRRHGRARERPRRVALTLTGAVLACSTDATGADDGSGWRVRARVDLQALPRPLDLGHPGTCAGLEVHLVAGTVERLRAGAAGHWGLRDVRAVTQADGTPLRDGRRVPLTATCAGPGFADAAHCGTFLLDPVAGSLVRTGSLFTTRAGDDRVHGDHATHLLRAPDDADAWLVATSTWGGFVAGRSGARVDATLGHLRGDALHGTHVVPTTALRLPVDDLASVGTWDPHLVRRDAGWEVGFVSARRYFDFHPAWATGPTLDALVLRGADRSRTATEGTTLVDLGPDLGLDLGPDLGAAHGGLRLLASDGRDGPRERRARFPVLDEQLHEVGALDAAYASNIPWPTLLPARADRDGHDGWWLVTFDGTPSGGRLPGYGTHGDLLVLRARAGGRAAP</sequence>
<keyword evidence="3" id="KW-1185">Reference proteome</keyword>
<comment type="caution">
    <text evidence="2">The sequence shown here is derived from an EMBL/GenBank/DDBJ whole genome shotgun (WGS) entry which is preliminary data.</text>
</comment>
<proteinExistence type="predicted"/>
<gene>
    <name evidence="2" type="ORF">BJ989_000901</name>
</gene>
<evidence type="ECO:0000256" key="1">
    <source>
        <dbReference type="SAM" id="MobiDB-lite"/>
    </source>
</evidence>
<accession>A0A7Y9UL30</accession>
<protein>
    <submittedName>
        <fullName evidence="2">Uncharacterized protein</fullName>
    </submittedName>
</protein>
<reference evidence="2 3" key="1">
    <citation type="submission" date="2020-07" db="EMBL/GenBank/DDBJ databases">
        <title>Sequencing the genomes of 1000 actinobacteria strains.</title>
        <authorList>
            <person name="Klenk H.-P."/>
        </authorList>
    </citation>
    <scope>NUCLEOTIDE SEQUENCE [LARGE SCALE GENOMIC DNA]</scope>
    <source>
        <strain evidence="2 3">DSM 24552</strain>
    </source>
</reference>
<dbReference type="RefSeq" id="WP_179517189.1">
    <property type="nucleotide sequence ID" value="NZ_JACCAC010000001.1"/>
</dbReference>
<feature type="region of interest" description="Disordered" evidence="1">
    <location>
        <begin position="85"/>
        <end position="106"/>
    </location>
</feature>
<dbReference type="Proteomes" id="UP000544110">
    <property type="component" value="Unassembled WGS sequence"/>
</dbReference>